<proteinExistence type="predicted"/>
<organism evidence="2 3">
    <name type="scientific">Salmonella enterica subsp. arizonae</name>
    <dbReference type="NCBI Taxonomy" id="59203"/>
    <lineage>
        <taxon>Bacteria</taxon>
        <taxon>Pseudomonadati</taxon>
        <taxon>Pseudomonadota</taxon>
        <taxon>Gammaproteobacteria</taxon>
        <taxon>Enterobacterales</taxon>
        <taxon>Enterobacteriaceae</taxon>
        <taxon>Salmonella</taxon>
    </lineage>
</organism>
<dbReference type="SUPFAM" id="SSF52016">
    <property type="entry name" value="LeuD/IlvD-like"/>
    <property type="match status" value="1"/>
</dbReference>
<dbReference type="Pfam" id="PF24877">
    <property type="entry name" value="ILV_EDD_C"/>
    <property type="match status" value="1"/>
</dbReference>
<dbReference type="InterPro" id="IPR042096">
    <property type="entry name" value="Dihydro-acid_dehy_C"/>
</dbReference>
<accession>A0A2X4TB24</accession>
<reference evidence="2 3" key="1">
    <citation type="submission" date="2018-06" db="EMBL/GenBank/DDBJ databases">
        <authorList>
            <consortium name="Pathogen Informatics"/>
            <person name="Doyle S."/>
        </authorList>
    </citation>
    <scope>NUCLEOTIDE SEQUENCE [LARGE SCALE GENOMIC DNA]</scope>
    <source>
        <strain evidence="2 3">NCTC7307</strain>
    </source>
</reference>
<protein>
    <submittedName>
        <fullName evidence="2">Phosphogluconate dehydratase</fullName>
        <ecNumber evidence="2">4.2.1.12</ecNumber>
    </submittedName>
</protein>
<feature type="domain" description="Dihydroxy-acid/6-phosphogluconate dehydratase C-terminal" evidence="1">
    <location>
        <begin position="6"/>
        <end position="56"/>
    </location>
</feature>
<dbReference type="EMBL" id="LS483466">
    <property type="protein sequence ID" value="SQI23719.1"/>
    <property type="molecule type" value="Genomic_DNA"/>
</dbReference>
<dbReference type="AlphaFoldDB" id="A0A2X4TB24"/>
<name>A0A2X4TB24_SALER</name>
<keyword evidence="2" id="KW-0456">Lyase</keyword>
<gene>
    <name evidence="2" type="primary">edd_3</name>
    <name evidence="2" type="ORF">NCTC7307_02496</name>
</gene>
<dbReference type="PANTHER" id="PTHR43661">
    <property type="entry name" value="D-XYLONATE DEHYDRATASE"/>
    <property type="match status" value="1"/>
</dbReference>
<dbReference type="InterPro" id="IPR056740">
    <property type="entry name" value="ILV_EDD_C"/>
</dbReference>
<dbReference type="GO" id="GO:0005829">
    <property type="term" value="C:cytosol"/>
    <property type="evidence" value="ECO:0007669"/>
    <property type="project" value="TreeGrafter"/>
</dbReference>
<dbReference type="Gene3D" id="3.50.30.80">
    <property type="entry name" value="IlvD/EDD C-terminal domain-like"/>
    <property type="match status" value="1"/>
</dbReference>
<dbReference type="Proteomes" id="UP000248731">
    <property type="component" value="Chromosome 1"/>
</dbReference>
<keyword evidence="3" id="KW-1185">Reference proteome</keyword>
<dbReference type="EC" id="4.2.1.12" evidence="2"/>
<evidence type="ECO:0000313" key="3">
    <source>
        <dbReference type="Proteomes" id="UP000248731"/>
    </source>
</evidence>
<evidence type="ECO:0000259" key="1">
    <source>
        <dbReference type="Pfam" id="PF24877"/>
    </source>
</evidence>
<dbReference type="GO" id="GO:0004456">
    <property type="term" value="F:phosphogluconate dehydratase activity"/>
    <property type="evidence" value="ECO:0007669"/>
    <property type="project" value="UniProtKB-EC"/>
</dbReference>
<sequence>MSLPLFDKPFSPHGGTKVLSGNLGRAVMKTSAVPVENQIIEAPAVVFESQHDVLPAF</sequence>
<dbReference type="PANTHER" id="PTHR43661:SF1">
    <property type="entry name" value="PHOSPHOGLUCONATE DEHYDRATASE"/>
    <property type="match status" value="1"/>
</dbReference>
<evidence type="ECO:0000313" key="2">
    <source>
        <dbReference type="EMBL" id="SQI23719.1"/>
    </source>
</evidence>